<dbReference type="InterPro" id="IPR012394">
    <property type="entry name" value="Aldehyde_DH_NAD(P)"/>
</dbReference>
<organism evidence="9 10">
    <name type="scientific">Fimbriiglobus ruber</name>
    <dbReference type="NCBI Taxonomy" id="1908690"/>
    <lineage>
        <taxon>Bacteria</taxon>
        <taxon>Pseudomonadati</taxon>
        <taxon>Planctomycetota</taxon>
        <taxon>Planctomycetia</taxon>
        <taxon>Gemmatales</taxon>
        <taxon>Gemmataceae</taxon>
        <taxon>Fimbriiglobus</taxon>
    </lineage>
</organism>
<dbReference type="Gene3D" id="3.40.605.10">
    <property type="entry name" value="Aldehyde Dehydrogenase, Chain A, domain 1"/>
    <property type="match status" value="1"/>
</dbReference>
<evidence type="ECO:0000256" key="3">
    <source>
        <dbReference type="ARBA" id="ARBA00023027"/>
    </source>
</evidence>
<keyword evidence="3" id="KW-0520">NAD</keyword>
<dbReference type="InterPro" id="IPR016162">
    <property type="entry name" value="Ald_DH_N"/>
</dbReference>
<dbReference type="FunFam" id="3.40.605.10:FF:000004">
    <property type="entry name" value="Aldehyde dehydrogenase"/>
    <property type="match status" value="1"/>
</dbReference>
<feature type="active site" evidence="5">
    <location>
        <position position="246"/>
    </location>
</feature>
<dbReference type="FunFam" id="3.40.309.10:FF:000003">
    <property type="entry name" value="Aldehyde dehydrogenase"/>
    <property type="match status" value="1"/>
</dbReference>
<evidence type="ECO:0000256" key="4">
    <source>
        <dbReference type="PIRNR" id="PIRNR036492"/>
    </source>
</evidence>
<comment type="caution">
    <text evidence="9">The sequence shown here is derived from an EMBL/GenBank/DDBJ whole genome shotgun (WGS) entry which is preliminary data.</text>
</comment>
<dbReference type="PIRSF" id="PIRSF036492">
    <property type="entry name" value="ALDH"/>
    <property type="match status" value="1"/>
</dbReference>
<dbReference type="Proteomes" id="UP000214646">
    <property type="component" value="Unassembled WGS sequence"/>
</dbReference>
<reference evidence="10" key="1">
    <citation type="submission" date="2017-06" db="EMBL/GenBank/DDBJ databases">
        <title>Genome analysis of Fimbriiglobus ruber SP5, the first member of the order Planctomycetales with confirmed chitinolytic capability.</title>
        <authorList>
            <person name="Ravin N.V."/>
            <person name="Rakitin A.L."/>
            <person name="Ivanova A.A."/>
            <person name="Beletsky A.V."/>
            <person name="Kulichevskaya I.S."/>
            <person name="Mardanov A.V."/>
            <person name="Dedysh S.N."/>
        </authorList>
    </citation>
    <scope>NUCLEOTIDE SEQUENCE [LARGE SCALE GENOMIC DNA]</scope>
    <source>
        <strain evidence="10">SP5</strain>
    </source>
</reference>
<evidence type="ECO:0000256" key="1">
    <source>
        <dbReference type="ARBA" id="ARBA00009986"/>
    </source>
</evidence>
<sequence>MTGNDFGATVARHRKYFLSGATRSVEWREAQLTALQTMMTERAEDFYAAMWKDLRRNRIDADLTDVKFLVDEAAYTRSHLRRWMHPQVVSTPLTLAPAHTHVRFDPLGVGLIIGAWNYPVMLALSPLIAAISGGNAAVIKPSEVSAATAEVIARTVPHYLDPEAFSVVLGGVPETTALLEQAWDHIFFTGGPPVGKVVMTAAAKNLTPVVLELGGKNPTIVHSSADLATTARRIAQGRWLNAGQTCTAPDHVLVFKDVAKPFLEHLKNAVVAMYGSDPQKSPDYGRIVSPRHFDRLVKLLGSGQVYHGGEHDREDRFLAPTILVNVPLDSLVMQEEVFGPILPVIEVGSVEEVIRYVNARPNPLGLYVFAEEQGVAERILDATESGDAVVNDCTIQPLIHELPFGGVGNSGMGKYHGEWGFRAYTNARGVLYHSTKIDLGVRYPPYSEHQRLRGLLAHLPS</sequence>
<comment type="similarity">
    <text evidence="1 4 7">Belongs to the aldehyde dehydrogenase family.</text>
</comment>
<evidence type="ECO:0000259" key="8">
    <source>
        <dbReference type="Pfam" id="PF00171"/>
    </source>
</evidence>
<dbReference type="GO" id="GO:0006081">
    <property type="term" value="P:aldehyde metabolic process"/>
    <property type="evidence" value="ECO:0007669"/>
    <property type="project" value="InterPro"/>
</dbReference>
<dbReference type="EMBL" id="NIDE01000014">
    <property type="protein sequence ID" value="OWK38218.1"/>
    <property type="molecule type" value="Genomic_DNA"/>
</dbReference>
<dbReference type="RefSeq" id="WP_088258064.1">
    <property type="nucleotide sequence ID" value="NZ_NIDE01000014.1"/>
</dbReference>
<dbReference type="InterPro" id="IPR016161">
    <property type="entry name" value="Ald_DH/histidinol_DH"/>
</dbReference>
<protein>
    <recommendedName>
        <fullName evidence="4">Aldehyde dehydrogenase</fullName>
    </recommendedName>
</protein>
<evidence type="ECO:0000256" key="6">
    <source>
        <dbReference type="PROSITE-ProRule" id="PRU10007"/>
    </source>
</evidence>
<dbReference type="AlphaFoldDB" id="A0A225DI23"/>
<dbReference type="InterPro" id="IPR029510">
    <property type="entry name" value="Ald_DH_CS_GLU"/>
</dbReference>
<name>A0A225DI23_9BACT</name>
<dbReference type="PANTHER" id="PTHR43570">
    <property type="entry name" value="ALDEHYDE DEHYDROGENASE"/>
    <property type="match status" value="1"/>
</dbReference>
<feature type="active site" evidence="5 6">
    <location>
        <position position="212"/>
    </location>
</feature>
<accession>A0A225DI23</accession>
<dbReference type="Gene3D" id="3.40.309.10">
    <property type="entry name" value="Aldehyde Dehydrogenase, Chain A, domain 2"/>
    <property type="match status" value="1"/>
</dbReference>
<dbReference type="GO" id="GO:0005737">
    <property type="term" value="C:cytoplasm"/>
    <property type="evidence" value="ECO:0007669"/>
    <property type="project" value="TreeGrafter"/>
</dbReference>
<dbReference type="GO" id="GO:0004029">
    <property type="term" value="F:aldehyde dehydrogenase (NAD+) activity"/>
    <property type="evidence" value="ECO:0007669"/>
    <property type="project" value="TreeGrafter"/>
</dbReference>
<dbReference type="Pfam" id="PF00171">
    <property type="entry name" value="Aldedh"/>
    <property type="match status" value="1"/>
</dbReference>
<dbReference type="OrthoDB" id="9762913at2"/>
<dbReference type="SUPFAM" id="SSF53720">
    <property type="entry name" value="ALDH-like"/>
    <property type="match status" value="1"/>
</dbReference>
<gene>
    <name evidence="9" type="ORF">FRUB_07338</name>
</gene>
<keyword evidence="10" id="KW-1185">Reference proteome</keyword>
<evidence type="ECO:0000256" key="5">
    <source>
        <dbReference type="PIRSR" id="PIRSR036492-1"/>
    </source>
</evidence>
<evidence type="ECO:0000256" key="2">
    <source>
        <dbReference type="ARBA" id="ARBA00023002"/>
    </source>
</evidence>
<dbReference type="CDD" id="cd07087">
    <property type="entry name" value="ALDH_F3-13-14_CALDH-like"/>
    <property type="match status" value="1"/>
</dbReference>
<evidence type="ECO:0000256" key="7">
    <source>
        <dbReference type="RuleBase" id="RU003345"/>
    </source>
</evidence>
<feature type="domain" description="Aldehyde dehydrogenase" evidence="8">
    <location>
        <begin position="5"/>
        <end position="428"/>
    </location>
</feature>
<dbReference type="PROSITE" id="PS00687">
    <property type="entry name" value="ALDEHYDE_DEHYDR_GLU"/>
    <property type="match status" value="1"/>
</dbReference>
<dbReference type="InterPro" id="IPR016163">
    <property type="entry name" value="Ald_DH_C"/>
</dbReference>
<proteinExistence type="inferred from homology"/>
<dbReference type="PANTHER" id="PTHR43570:SF16">
    <property type="entry name" value="ALDEHYDE DEHYDROGENASE TYPE III, ISOFORM Q"/>
    <property type="match status" value="1"/>
</dbReference>
<dbReference type="InterPro" id="IPR015590">
    <property type="entry name" value="Aldehyde_DH_dom"/>
</dbReference>
<evidence type="ECO:0000313" key="9">
    <source>
        <dbReference type="EMBL" id="OWK38218.1"/>
    </source>
</evidence>
<keyword evidence="2 4" id="KW-0560">Oxidoreductase</keyword>
<evidence type="ECO:0000313" key="10">
    <source>
        <dbReference type="Proteomes" id="UP000214646"/>
    </source>
</evidence>